<dbReference type="GO" id="GO:0006396">
    <property type="term" value="P:RNA processing"/>
    <property type="evidence" value="ECO:0007669"/>
    <property type="project" value="InterPro"/>
</dbReference>
<dbReference type="SUPFAM" id="SSF55315">
    <property type="entry name" value="L30e-like"/>
    <property type="match status" value="1"/>
</dbReference>
<dbReference type="SMART" id="SM00967">
    <property type="entry name" value="SpoU_sub_bind"/>
    <property type="match status" value="1"/>
</dbReference>
<dbReference type="EC" id="2.1.1.208" evidence="5"/>
<dbReference type="SUPFAM" id="SSF75217">
    <property type="entry name" value="alpha/beta knot"/>
    <property type="match status" value="1"/>
</dbReference>
<dbReference type="GO" id="GO:0005737">
    <property type="term" value="C:cytoplasm"/>
    <property type="evidence" value="ECO:0007669"/>
    <property type="project" value="UniProtKB-ARBA"/>
</dbReference>
<dbReference type="Pfam" id="PF00588">
    <property type="entry name" value="SpoU_methylase"/>
    <property type="match status" value="1"/>
</dbReference>
<dbReference type="CDD" id="cd18095">
    <property type="entry name" value="SpoU-like_rRNA-MTase"/>
    <property type="match status" value="1"/>
</dbReference>
<dbReference type="InterPro" id="IPR029064">
    <property type="entry name" value="Ribosomal_eL30-like_sf"/>
</dbReference>
<dbReference type="Gene3D" id="3.30.1330.30">
    <property type="match status" value="1"/>
</dbReference>
<feature type="domain" description="RNA 2-O ribose methyltransferase substrate binding" evidence="4">
    <location>
        <begin position="32"/>
        <end position="106"/>
    </location>
</feature>
<dbReference type="GO" id="GO:0008173">
    <property type="term" value="F:RNA methyltransferase activity"/>
    <property type="evidence" value="ECO:0007669"/>
    <property type="project" value="InterPro"/>
</dbReference>
<dbReference type="Pfam" id="PF22435">
    <property type="entry name" value="MRM3-like_sub_bind"/>
    <property type="match status" value="1"/>
</dbReference>
<protein>
    <submittedName>
        <fullName evidence="5">23S rRNA (Uridine(2479)-2'-O)-methyltransferase</fullName>
        <ecNumber evidence="5">2.1.1.208</ecNumber>
    </submittedName>
</protein>
<keyword evidence="3 5" id="KW-0808">Transferase</keyword>
<reference evidence="5" key="1">
    <citation type="submission" date="2019-11" db="EMBL/GenBank/DDBJ databases">
        <authorList>
            <person name="Feng L."/>
        </authorList>
    </citation>
    <scope>NUCLEOTIDE SEQUENCE</scope>
    <source>
        <strain evidence="5">AundefinedLFYP135</strain>
    </source>
</reference>
<proteinExistence type="inferred from homology"/>
<dbReference type="Gene3D" id="3.40.1280.10">
    <property type="match status" value="1"/>
</dbReference>
<dbReference type="InterPro" id="IPR051259">
    <property type="entry name" value="rRNA_Methyltransferase"/>
</dbReference>
<evidence type="ECO:0000313" key="5">
    <source>
        <dbReference type="EMBL" id="VYS80790.1"/>
    </source>
</evidence>
<evidence type="ECO:0000259" key="4">
    <source>
        <dbReference type="SMART" id="SM00967"/>
    </source>
</evidence>
<evidence type="ECO:0000256" key="3">
    <source>
        <dbReference type="ARBA" id="ARBA00022679"/>
    </source>
</evidence>
<evidence type="ECO:0000256" key="2">
    <source>
        <dbReference type="ARBA" id="ARBA00022603"/>
    </source>
</evidence>
<dbReference type="InterPro" id="IPR029028">
    <property type="entry name" value="Alpha/beta_knot_MTases"/>
</dbReference>
<dbReference type="AlphaFoldDB" id="A0A6N2RMI1"/>
<dbReference type="InterPro" id="IPR001537">
    <property type="entry name" value="SpoU_MeTrfase"/>
</dbReference>
<evidence type="ECO:0000256" key="1">
    <source>
        <dbReference type="ARBA" id="ARBA00007228"/>
    </source>
</evidence>
<dbReference type="GO" id="GO:0032259">
    <property type="term" value="P:methylation"/>
    <property type="evidence" value="ECO:0007669"/>
    <property type="project" value="UniProtKB-KW"/>
</dbReference>
<dbReference type="EMBL" id="CACRSL010000003">
    <property type="protein sequence ID" value="VYS80790.1"/>
    <property type="molecule type" value="Genomic_DNA"/>
</dbReference>
<dbReference type="PANTHER" id="PTHR43191:SF2">
    <property type="entry name" value="RRNA METHYLTRANSFERASE 3, MITOCHONDRIAL"/>
    <property type="match status" value="1"/>
</dbReference>
<organism evidence="5">
    <name type="scientific">uncultured Anaerotruncus sp</name>
    <dbReference type="NCBI Taxonomy" id="905011"/>
    <lineage>
        <taxon>Bacteria</taxon>
        <taxon>Bacillati</taxon>
        <taxon>Bacillota</taxon>
        <taxon>Clostridia</taxon>
        <taxon>Eubacteriales</taxon>
        <taxon>Oscillospiraceae</taxon>
        <taxon>Anaerotruncus</taxon>
        <taxon>environmental samples</taxon>
    </lineage>
</organism>
<keyword evidence="2 5" id="KW-0489">Methyltransferase</keyword>
<sequence length="263" mass="28558">MERITSRENPQIKQLTKLIAQKKERTRTGLFVAEGARIAADAVKSGLAVEQLFLTPQARERYPQEAALLTEKAQKIYEITPELAQKIANTNTPQGVFCVLPMLDNHFQTATIWGTGHYLVLCSLQDPGNLGTIIRSCEAFGIDRLFLTDDCPDLYSPKVLRATMGGVFRLPITVVDNLPGLFEKFWGEKVPVYAAALQEGAKDITQLPLNQGGAVVIGNEGKGLPPEVVALCDSAVIIPMAGRAESLNASVAASIVAWEMARP</sequence>
<accession>A0A6N2RMI1</accession>
<gene>
    <name evidence="5" type="primary">aviRb</name>
    <name evidence="5" type="ORF">AULFYP135_00450</name>
</gene>
<name>A0A6N2RMI1_9FIRM</name>
<dbReference type="InterPro" id="IPR029026">
    <property type="entry name" value="tRNA_m1G_MTases_N"/>
</dbReference>
<dbReference type="InterPro" id="IPR013123">
    <property type="entry name" value="SpoU_subst-bd"/>
</dbReference>
<dbReference type="InterPro" id="IPR053888">
    <property type="entry name" value="MRM3-like_sub_bind"/>
</dbReference>
<dbReference type="PANTHER" id="PTHR43191">
    <property type="entry name" value="RRNA METHYLTRANSFERASE 3"/>
    <property type="match status" value="1"/>
</dbReference>
<dbReference type="GO" id="GO:0003723">
    <property type="term" value="F:RNA binding"/>
    <property type="evidence" value="ECO:0007669"/>
    <property type="project" value="InterPro"/>
</dbReference>
<comment type="similarity">
    <text evidence="1">Belongs to the class IV-like SAM-binding methyltransferase superfamily. RNA methyltransferase TrmH family.</text>
</comment>